<gene>
    <name evidence="1" type="ORF">HPB51_006148</name>
</gene>
<name>A0A9J6ERS2_RHIMP</name>
<dbReference type="Gene3D" id="3.80.10.10">
    <property type="entry name" value="Ribonuclease Inhibitor"/>
    <property type="match status" value="2"/>
</dbReference>
<keyword evidence="2" id="KW-1185">Reference proteome</keyword>
<organism evidence="1 2">
    <name type="scientific">Rhipicephalus microplus</name>
    <name type="common">Cattle tick</name>
    <name type="synonym">Boophilus microplus</name>
    <dbReference type="NCBI Taxonomy" id="6941"/>
    <lineage>
        <taxon>Eukaryota</taxon>
        <taxon>Metazoa</taxon>
        <taxon>Ecdysozoa</taxon>
        <taxon>Arthropoda</taxon>
        <taxon>Chelicerata</taxon>
        <taxon>Arachnida</taxon>
        <taxon>Acari</taxon>
        <taxon>Parasitiformes</taxon>
        <taxon>Ixodida</taxon>
        <taxon>Ixodoidea</taxon>
        <taxon>Ixodidae</taxon>
        <taxon>Rhipicephalinae</taxon>
        <taxon>Rhipicephalus</taxon>
        <taxon>Boophilus</taxon>
    </lineage>
</organism>
<reference evidence="1" key="1">
    <citation type="journal article" date="2020" name="Cell">
        <title>Large-Scale Comparative Analyses of Tick Genomes Elucidate Their Genetic Diversity and Vector Capacities.</title>
        <authorList>
            <consortium name="Tick Genome and Microbiome Consortium (TIGMIC)"/>
            <person name="Jia N."/>
            <person name="Wang J."/>
            <person name="Shi W."/>
            <person name="Du L."/>
            <person name="Sun Y."/>
            <person name="Zhan W."/>
            <person name="Jiang J.F."/>
            <person name="Wang Q."/>
            <person name="Zhang B."/>
            <person name="Ji P."/>
            <person name="Bell-Sakyi L."/>
            <person name="Cui X.M."/>
            <person name="Yuan T.T."/>
            <person name="Jiang B.G."/>
            <person name="Yang W.F."/>
            <person name="Lam T.T."/>
            <person name="Chang Q.C."/>
            <person name="Ding S.J."/>
            <person name="Wang X.J."/>
            <person name="Zhu J.G."/>
            <person name="Ruan X.D."/>
            <person name="Zhao L."/>
            <person name="Wei J.T."/>
            <person name="Ye R.Z."/>
            <person name="Que T.C."/>
            <person name="Du C.H."/>
            <person name="Zhou Y.H."/>
            <person name="Cheng J.X."/>
            <person name="Dai P.F."/>
            <person name="Guo W.B."/>
            <person name="Han X.H."/>
            <person name="Huang E.J."/>
            <person name="Li L.F."/>
            <person name="Wei W."/>
            <person name="Gao Y.C."/>
            <person name="Liu J.Z."/>
            <person name="Shao H.Z."/>
            <person name="Wang X."/>
            <person name="Wang C.C."/>
            <person name="Yang T.C."/>
            <person name="Huo Q.B."/>
            <person name="Li W."/>
            <person name="Chen H.Y."/>
            <person name="Chen S.E."/>
            <person name="Zhou L.G."/>
            <person name="Ni X.B."/>
            <person name="Tian J.H."/>
            <person name="Sheng Y."/>
            <person name="Liu T."/>
            <person name="Pan Y.S."/>
            <person name="Xia L.Y."/>
            <person name="Li J."/>
            <person name="Zhao F."/>
            <person name="Cao W.C."/>
        </authorList>
    </citation>
    <scope>NUCLEOTIDE SEQUENCE</scope>
    <source>
        <strain evidence="1">Rmic-2018</strain>
    </source>
</reference>
<evidence type="ECO:0008006" key="3">
    <source>
        <dbReference type="Google" id="ProtNLM"/>
    </source>
</evidence>
<proteinExistence type="predicted"/>
<reference evidence="1" key="2">
    <citation type="submission" date="2021-09" db="EMBL/GenBank/DDBJ databases">
        <authorList>
            <person name="Jia N."/>
            <person name="Wang J."/>
            <person name="Shi W."/>
            <person name="Du L."/>
            <person name="Sun Y."/>
            <person name="Zhan W."/>
            <person name="Jiang J."/>
            <person name="Wang Q."/>
            <person name="Zhang B."/>
            <person name="Ji P."/>
            <person name="Sakyi L.B."/>
            <person name="Cui X."/>
            <person name="Yuan T."/>
            <person name="Jiang B."/>
            <person name="Yang W."/>
            <person name="Lam T.T.-Y."/>
            <person name="Chang Q."/>
            <person name="Ding S."/>
            <person name="Wang X."/>
            <person name="Zhu J."/>
            <person name="Ruan X."/>
            <person name="Zhao L."/>
            <person name="Wei J."/>
            <person name="Que T."/>
            <person name="Du C."/>
            <person name="Cheng J."/>
            <person name="Dai P."/>
            <person name="Han X."/>
            <person name="Huang E."/>
            <person name="Gao Y."/>
            <person name="Liu J."/>
            <person name="Shao H."/>
            <person name="Ye R."/>
            <person name="Li L."/>
            <person name="Wei W."/>
            <person name="Wang X."/>
            <person name="Wang C."/>
            <person name="Huo Q."/>
            <person name="Li W."/>
            <person name="Guo W."/>
            <person name="Chen H."/>
            <person name="Chen S."/>
            <person name="Zhou L."/>
            <person name="Zhou L."/>
            <person name="Ni X."/>
            <person name="Tian J."/>
            <person name="Zhou Y."/>
            <person name="Sheng Y."/>
            <person name="Liu T."/>
            <person name="Pan Y."/>
            <person name="Xia L."/>
            <person name="Li J."/>
            <person name="Zhao F."/>
            <person name="Cao W."/>
        </authorList>
    </citation>
    <scope>NUCLEOTIDE SEQUENCE</scope>
    <source>
        <strain evidence="1">Rmic-2018</strain>
        <tissue evidence="1">Larvae</tissue>
    </source>
</reference>
<dbReference type="EMBL" id="JABSTU010000002">
    <property type="protein sequence ID" value="KAH8036879.1"/>
    <property type="molecule type" value="Genomic_DNA"/>
</dbReference>
<dbReference type="AlphaFoldDB" id="A0A9J6ERS2"/>
<sequence length="702" mass="78622">MEDEAIPAEILGIKCTQGENRICELVRHLSTCNQLLWNTALQLREDIRGNLGDLSVGRVPGICRNFPVCNDCVHNETCARDLLQWLLLSHRCVVAVEAEYNVLNSRSMVETLASAPRLRRLAVFGVERKDAEVPQEGAEDAGDGMYFPPEENAEAAASLNIPVRLLEKDGAGLVSLDVTALEMNLQTANKLNDALRNNHTIEELAVGENVLAAPSFRDMSTPFVRYLDKSNPTLRTLVLKGSLVTFEPEALETLARAICRVSTLTDLTMDGDATRRKCALLLRELLQSRYLLTLNFLLGVSPRFVHNLPPCEKLPVPSWVSALAKNEKLQKLELDVSWTFTTDCGKLLEVFPSKHSLQSLSLRGFRTDGDLAKACCIIRQRDLGCRISIHDYIVQPNDDLASFVYETVKSVEVRCADFWADPPSLRDIFSVMVSWPHVTSLRVHLRTFDEEVFLSLAAYIKAITSLKEIELRIAIYIPDDEENAADEGEDSPQLQSVSKLCDALSSNVGIAVVRLDTTIEIGDSGCRALADAATNRHVHELSVKGVKDTSIPVFLDRLLSRLGDGLNLLLLEIPVCVKPNDPMRDAQDMVRRNCGIVDRATRFVMKDRRPCCARAFEIVGEEPVLAYVARRRLNEDAMAEILEAQKFLRDLDVHTFMRLAGVVQERVVCHASEDSRRQLDRLHYDSWMCLRRLLRLSDVVLP</sequence>
<accession>A0A9J6ERS2</accession>
<dbReference type="InterPro" id="IPR032675">
    <property type="entry name" value="LRR_dom_sf"/>
</dbReference>
<protein>
    <recommendedName>
        <fullName evidence="3">Ran gtpase-activating protein</fullName>
    </recommendedName>
</protein>
<dbReference type="SUPFAM" id="SSF52047">
    <property type="entry name" value="RNI-like"/>
    <property type="match status" value="1"/>
</dbReference>
<dbReference type="Proteomes" id="UP000821866">
    <property type="component" value="Chromosome 10"/>
</dbReference>
<comment type="caution">
    <text evidence="1">The sequence shown here is derived from an EMBL/GenBank/DDBJ whole genome shotgun (WGS) entry which is preliminary data.</text>
</comment>
<evidence type="ECO:0000313" key="2">
    <source>
        <dbReference type="Proteomes" id="UP000821866"/>
    </source>
</evidence>
<evidence type="ECO:0000313" key="1">
    <source>
        <dbReference type="EMBL" id="KAH8036879.1"/>
    </source>
</evidence>